<evidence type="ECO:0000313" key="3">
    <source>
        <dbReference type="Proteomes" id="UP000019143"/>
    </source>
</evidence>
<evidence type="ECO:0000313" key="2">
    <source>
        <dbReference type="EMBL" id="GAE50338.1"/>
    </source>
</evidence>
<dbReference type="PANTHER" id="PTHR37304">
    <property type="entry name" value="MEMBRANE PROTEIN-RELATED"/>
    <property type="match status" value="1"/>
</dbReference>
<feature type="transmembrane region" description="Helical" evidence="1">
    <location>
        <begin position="45"/>
        <end position="66"/>
    </location>
</feature>
<gene>
    <name evidence="2" type="ORF">XPU_1870</name>
</gene>
<dbReference type="InterPro" id="IPR007211">
    <property type="entry name" value="DUF378"/>
</dbReference>
<evidence type="ECO:0000256" key="1">
    <source>
        <dbReference type="SAM" id="Phobius"/>
    </source>
</evidence>
<keyword evidence="1" id="KW-0472">Membrane</keyword>
<sequence length="119" mass="12830">MADECERHVCNAGRQWATLTACSLGHAESGASQPTWNAFMKTINVITLALLIVGGLNWGLVGLFQFDLVAALFGGPDALLSRVVYALVGISALWQLVPLFRNDHGANVHHTSPHVRNNP</sequence>
<dbReference type="PANTHER" id="PTHR37304:SF1">
    <property type="entry name" value="MEMBRANE PROTEIN"/>
    <property type="match status" value="1"/>
</dbReference>
<dbReference type="EMBL" id="BAVB01000247">
    <property type="protein sequence ID" value="GAE50338.1"/>
    <property type="molecule type" value="Genomic_DNA"/>
</dbReference>
<dbReference type="Pfam" id="PF04070">
    <property type="entry name" value="DUF378"/>
    <property type="match status" value="1"/>
</dbReference>
<protein>
    <recommendedName>
        <fullName evidence="4">DUF378 domain-containing protein</fullName>
    </recommendedName>
</protein>
<reference evidence="2 3" key="1">
    <citation type="submission" date="2014-01" db="EMBL/GenBank/DDBJ databases">
        <title>Genome sequence and analysis of Xanthomonas arboricola pv. pruni.</title>
        <authorList>
            <person name="Fujikawa T."/>
            <person name="Nakazono-Nagaoka E."/>
        </authorList>
    </citation>
    <scope>NUCLEOTIDE SEQUENCE [LARGE SCALE GENOMIC DNA]</scope>
    <source>
        <strain evidence="3">MAFF 311562</strain>
    </source>
</reference>
<comment type="caution">
    <text evidence="2">The sequence shown here is derived from an EMBL/GenBank/DDBJ whole genome shotgun (WGS) entry which is preliminary data.</text>
</comment>
<keyword evidence="1" id="KW-0812">Transmembrane</keyword>
<dbReference type="AlphaFoldDB" id="W4S2E4"/>
<keyword evidence="1" id="KW-1133">Transmembrane helix</keyword>
<name>W4S2E4_9XANT</name>
<feature type="transmembrane region" description="Helical" evidence="1">
    <location>
        <begin position="78"/>
        <end position="97"/>
    </location>
</feature>
<dbReference type="Proteomes" id="UP000019143">
    <property type="component" value="Unassembled WGS sequence"/>
</dbReference>
<evidence type="ECO:0008006" key="4">
    <source>
        <dbReference type="Google" id="ProtNLM"/>
    </source>
</evidence>
<proteinExistence type="predicted"/>
<organism evidence="2 3">
    <name type="scientific">Xanthomonas arboricola pv. pruni str. MAFF 311562</name>
    <dbReference type="NCBI Taxonomy" id="1414836"/>
    <lineage>
        <taxon>Bacteria</taxon>
        <taxon>Pseudomonadati</taxon>
        <taxon>Pseudomonadota</taxon>
        <taxon>Gammaproteobacteria</taxon>
        <taxon>Lysobacterales</taxon>
        <taxon>Lysobacteraceae</taxon>
        <taxon>Xanthomonas</taxon>
    </lineage>
</organism>
<accession>W4S2E4</accession>